<evidence type="ECO:0000259" key="1">
    <source>
        <dbReference type="Pfam" id="PF08557"/>
    </source>
</evidence>
<feature type="domain" description="Sphingolipid delta4-desaturase N-terminal" evidence="1">
    <location>
        <begin position="7"/>
        <end position="27"/>
    </location>
</feature>
<dbReference type="Pfam" id="PF08557">
    <property type="entry name" value="Lipid_DES"/>
    <property type="match status" value="1"/>
</dbReference>
<reference evidence="2" key="1">
    <citation type="submission" date="2025-08" db="UniProtKB">
        <authorList>
            <consortium name="Ensembl"/>
        </authorList>
    </citation>
    <scope>IDENTIFICATION</scope>
</reference>
<dbReference type="Proteomes" id="UP000472260">
    <property type="component" value="Unassembled WGS sequence"/>
</dbReference>
<organism evidence="2 3">
    <name type="scientific">Sinocyclocheilus anshuiensis</name>
    <dbReference type="NCBI Taxonomy" id="1608454"/>
    <lineage>
        <taxon>Eukaryota</taxon>
        <taxon>Metazoa</taxon>
        <taxon>Chordata</taxon>
        <taxon>Craniata</taxon>
        <taxon>Vertebrata</taxon>
        <taxon>Euteleostomi</taxon>
        <taxon>Actinopterygii</taxon>
        <taxon>Neopterygii</taxon>
        <taxon>Teleostei</taxon>
        <taxon>Ostariophysi</taxon>
        <taxon>Cypriniformes</taxon>
        <taxon>Cyprinidae</taxon>
        <taxon>Cyprininae</taxon>
        <taxon>Sinocyclocheilus</taxon>
    </lineage>
</organism>
<name>A0A671R9D0_9TELE</name>
<sequence length="55" mass="6213">MGNRVARGDFEWVYTDQPHADRRKEILGESLSLSLLVIIFSCNVSVPCVMCEVDL</sequence>
<proteinExistence type="predicted"/>
<dbReference type="InterPro" id="IPR013866">
    <property type="entry name" value="Sphingolipid_d4-desaturase_N"/>
</dbReference>
<reference evidence="2" key="2">
    <citation type="submission" date="2025-09" db="UniProtKB">
        <authorList>
            <consortium name="Ensembl"/>
        </authorList>
    </citation>
    <scope>IDENTIFICATION</scope>
</reference>
<protein>
    <recommendedName>
        <fullName evidence="1">Sphingolipid delta4-desaturase N-terminal domain-containing protein</fullName>
    </recommendedName>
</protein>
<keyword evidence="3" id="KW-1185">Reference proteome</keyword>
<accession>A0A671R9D0</accession>
<evidence type="ECO:0000313" key="3">
    <source>
        <dbReference type="Proteomes" id="UP000472260"/>
    </source>
</evidence>
<dbReference type="AlphaFoldDB" id="A0A671R9D0"/>
<dbReference type="Ensembl" id="ENSSANT00000084923.1">
    <property type="protein sequence ID" value="ENSSANP00000079905.1"/>
    <property type="gene ID" value="ENSSANG00000039742.1"/>
</dbReference>
<evidence type="ECO:0000313" key="2">
    <source>
        <dbReference type="Ensembl" id="ENSSANP00000079905.1"/>
    </source>
</evidence>